<feature type="region of interest" description="Disordered" evidence="1">
    <location>
        <begin position="1"/>
        <end position="59"/>
    </location>
</feature>
<dbReference type="EMBL" id="JBGUAW010000007">
    <property type="protein sequence ID" value="MFA9461520.1"/>
    <property type="molecule type" value="Genomic_DNA"/>
</dbReference>
<gene>
    <name evidence="2" type="ORF">ACERLL_11850</name>
</gene>
<evidence type="ECO:0000256" key="1">
    <source>
        <dbReference type="SAM" id="MobiDB-lite"/>
    </source>
</evidence>
<evidence type="ECO:0000313" key="2">
    <source>
        <dbReference type="EMBL" id="MFA9461520.1"/>
    </source>
</evidence>
<accession>A0ABV4TY69</accession>
<organism evidence="2 3">
    <name type="scientific">Thiohalorhabdus methylotrophus</name>
    <dbReference type="NCBI Taxonomy" id="3242694"/>
    <lineage>
        <taxon>Bacteria</taxon>
        <taxon>Pseudomonadati</taxon>
        <taxon>Pseudomonadota</taxon>
        <taxon>Gammaproteobacteria</taxon>
        <taxon>Thiohalorhabdales</taxon>
        <taxon>Thiohalorhabdaceae</taxon>
        <taxon>Thiohalorhabdus</taxon>
    </lineage>
</organism>
<feature type="compositionally biased region" description="Polar residues" evidence="1">
    <location>
        <begin position="7"/>
        <end position="22"/>
    </location>
</feature>
<dbReference type="RefSeq" id="WP_373656306.1">
    <property type="nucleotide sequence ID" value="NZ_JBGUAW010000007.1"/>
</dbReference>
<evidence type="ECO:0008006" key="4">
    <source>
        <dbReference type="Google" id="ProtNLM"/>
    </source>
</evidence>
<evidence type="ECO:0000313" key="3">
    <source>
        <dbReference type="Proteomes" id="UP001575181"/>
    </source>
</evidence>
<keyword evidence="3" id="KW-1185">Reference proteome</keyword>
<proteinExistence type="predicted"/>
<feature type="compositionally biased region" description="Low complexity" evidence="1">
    <location>
        <begin position="47"/>
        <end position="59"/>
    </location>
</feature>
<dbReference type="Proteomes" id="UP001575181">
    <property type="component" value="Unassembled WGS sequence"/>
</dbReference>
<protein>
    <recommendedName>
        <fullName evidence="4">DUF5610 domain-containing protein</fullName>
    </recommendedName>
</protein>
<sequence>MEIDPSKSLNQAMPGNGNQKQNKVADESAFSAALDKARAQTGGGAGASKAPGGAGTSPAELVGMLRHQAVQSEGRVQQAMDLVSSLSADFAHGRSPEVSELRGADEALARLEGQSMGEEKEWLRGLRSAVNFYLGRMEREQGGT</sequence>
<comment type="caution">
    <text evidence="2">The sequence shown here is derived from an EMBL/GenBank/DDBJ whole genome shotgun (WGS) entry which is preliminary data.</text>
</comment>
<name>A0ABV4TY69_9GAMM</name>
<reference evidence="2 3" key="1">
    <citation type="submission" date="2024-08" db="EMBL/GenBank/DDBJ databases">
        <title>Whole-genome sequencing of halo(alkali)philic microorganisms from hypersaline lakes.</title>
        <authorList>
            <person name="Sorokin D.Y."/>
            <person name="Merkel A.Y."/>
            <person name="Messina E."/>
            <person name="Yakimov M."/>
        </authorList>
    </citation>
    <scope>NUCLEOTIDE SEQUENCE [LARGE SCALE GENOMIC DNA]</scope>
    <source>
        <strain evidence="2 3">Cl-TMA</strain>
    </source>
</reference>